<evidence type="ECO:0000313" key="2">
    <source>
        <dbReference type="EMBL" id="ADQ41595.1"/>
    </source>
</evidence>
<dbReference type="EMBL" id="CP002326">
    <property type="protein sequence ID" value="ADQ41595.1"/>
    <property type="molecule type" value="Genomic_DNA"/>
</dbReference>
<keyword evidence="2" id="KW-0378">Hydrolase</keyword>
<evidence type="ECO:0000259" key="1">
    <source>
        <dbReference type="SMART" id="SM00490"/>
    </source>
</evidence>
<dbReference type="HOGENOM" id="CLU_004880_0_0_9"/>
<sequence>MRELILADLIKDVLGPRNGVDEILNHSPSGEFITGVLAPQNIHEERDPDTENAAFIEIDTGEPEDMDTGENTAVFSPELNPKDIPHSMGISFCLSARNNNPEIQICVTWARYFQVEENQWKREARAFVSGPVEVFVPSEKENRSRRKLKIDKDGEIVPDDTSAEVCLYIDSKKTAENLFYVSIYLVNVIQNELGKNSDEKKIFQPQIRIVCAENTKVESMQIDIKDAGMEDEEINFLYRNSPLIAKGHLCSAVWREIDPAGWLNENSMSEYPFGWPDGRIVARKYGEEIYRKFFLPDLRTEFVPVYTIANPDFEWKNDEKPELDTAVLAELWDEEEIERKLLPLYRGYSRWIEEQEKQTGNLKEKEREIAFRLINRCRTVLERIKKGIDLLVQDEETRLCFCFANRAISLQSEWVTGKSLKWRPFQLAFILMVLESIVNPSSEFRKYCDLLWIPTGGGKTETYLAIIAFTLAMRRRRALQKNEGDRTGAGVAVITRYTLRLLTIQQFRRALRLITACEYLRVYGLGENSEIGWRPSKCSIRGHFIWGTTVFSAGLWVGGNVTPNRLTDTLSLSETRENRKIPGALSILKGEKGSGEPVQVLECPACGSILAVPENGGISHSFTLHIVVETSKNLNLLSTGALSTVKLKVLQIRSTPHGSSKHCTLSFTIEPGAEITARELDTWWRDIVSVKLGVKEVCARASKPGYFIRKYISKSHGSVQEYDFDIFCTNPDCPLHKPWCAGEPAGRICDTIPALMCPTIINAGETYIKAPDNNRFIYVPEPFRKGQPYIADRIPVPALTVDSQIYSRCPSLLVATVDKFARLPFEPRAGSIFGNVDYHHCVYGYYRDSLPPVDANSSNGIHPSPAGTANNPNYVSVNRFSPPELIIQDELHLIEGPLGSLVGLYETAVDELCSCEGYRVKYIASTATVTRATEQVQSVFTRKLLQFPPPALDPADRFFLRIVPADPLNDRMPGRLYAGICAPGRGPLTPVIRIWARLMQTVYELAYKFSGEEIDPYWTLTGYFNAIRELAGARATYWQDIPERLKDIAEGGNVRQLIDSSDHVVELSGRTDSTELPALLELINSSFSGNPLIPGSPDAMFTTSMFGTGIDIGRLGLMVVHGQPKTTSAYIQSTGRVGRRTGALVVVFYRASRPRDMSHYEMFCGYHRALDRYVEPVTVSPFSPGALERAGGAVVTSILRNGNHAGLLWHRDDSASLMLRRRNSPEVRKLCDLMELRAQKQPADRRPVRDYCKQFIASELDRWKIISNTSGDTLKYAEYFRTTSDVVLGDPPHERAGFRVVFRNVPQSLRDIEETITFET</sequence>
<dbReference type="Pfam" id="PF00271">
    <property type="entry name" value="Helicase_C"/>
    <property type="match status" value="1"/>
</dbReference>
<dbReference type="GO" id="GO:0004386">
    <property type="term" value="F:helicase activity"/>
    <property type="evidence" value="ECO:0007669"/>
    <property type="project" value="UniProtKB-KW"/>
</dbReference>
<keyword evidence="2" id="KW-0067">ATP-binding</keyword>
<dbReference type="STRING" id="632335.Calkr_2130"/>
<dbReference type="eggNOG" id="COG1061">
    <property type="taxonomic scope" value="Bacteria"/>
</dbReference>
<organism evidence="2 3">
    <name type="scientific">Caldicellulosiruptor acetigenus (strain ATCC 700853 / DSM 12137 / I77R1B)</name>
    <name type="common">Caldicellulosiruptor kristjanssonii</name>
    <dbReference type="NCBI Taxonomy" id="632335"/>
    <lineage>
        <taxon>Bacteria</taxon>
        <taxon>Bacillati</taxon>
        <taxon>Bacillota</taxon>
        <taxon>Bacillota incertae sedis</taxon>
        <taxon>Caldicellulosiruptorales</taxon>
        <taxon>Caldicellulosiruptoraceae</taxon>
        <taxon>Caldicellulosiruptor</taxon>
    </lineage>
</organism>
<proteinExistence type="predicted"/>
<dbReference type="OrthoDB" id="713315at2"/>
<reference key="1">
    <citation type="submission" date="2010-11" db="EMBL/GenBank/DDBJ databases">
        <title>Complete sequence of chromosome of Caldicellulosiruptor kristjanssonii 177R1B.</title>
        <authorList>
            <consortium name="US DOE Joint Genome Institute"/>
            <person name="Lucas S."/>
            <person name="Copeland A."/>
            <person name="Lapidus A."/>
            <person name="Cheng J.-F."/>
            <person name="Bruce D."/>
            <person name="Goodwin L."/>
            <person name="Pitluck S."/>
            <person name="Davenport K."/>
            <person name="Detter J.C."/>
            <person name="Han C."/>
            <person name="Tapia R."/>
            <person name="Land M."/>
            <person name="Hauser L."/>
            <person name="Jeffries C."/>
            <person name="Kyrpides N."/>
            <person name="Ivanova N."/>
            <person name="Mikhailova N."/>
            <person name="Blumer-Schuette S.E."/>
            <person name="Kelly R.M."/>
            <person name="Woyke T."/>
        </authorList>
    </citation>
    <scope>NUCLEOTIDE SEQUENCE</scope>
    <source>
        <strain>177R1B</strain>
    </source>
</reference>
<reference evidence="2 3" key="2">
    <citation type="journal article" date="2011" name="J. Bacteriol.">
        <title>Complete genome sequences for the anaerobic, extremely thermophilic plant biomass-degrading bacteria Caldicellulosiruptor hydrothermalis, Caldicellulosiruptor kristjanssonii, Caldicellulosiruptor kronotskyensis, Caldicellulosiruptor owensenis, and Caldicellulosiruptor lactoaceticus.</title>
        <authorList>
            <person name="Blumer-Schuette S.E."/>
            <person name="Ozdemir I."/>
            <person name="Mistry D."/>
            <person name="Lucas S."/>
            <person name="Lapidus A."/>
            <person name="Cheng J.F."/>
            <person name="Goodwin L.A."/>
            <person name="Pitluck S."/>
            <person name="Land M.L."/>
            <person name="Hauser L.J."/>
            <person name="Woyke T."/>
            <person name="Mikhailova N."/>
            <person name="Pati A."/>
            <person name="Kyrpides N.C."/>
            <person name="Ivanova N."/>
            <person name="Detter J.C."/>
            <person name="Walston-Davenport K."/>
            <person name="Han S."/>
            <person name="Adams M.W."/>
            <person name="Kelly R.M."/>
        </authorList>
    </citation>
    <scope>NUCLEOTIDE SEQUENCE [LARGE SCALE GENOMIC DNA]</scope>
    <source>
        <strain evidence="3">ATCC 700853 / DSM 12137 / I77R1B</strain>
    </source>
</reference>
<keyword evidence="2" id="KW-0347">Helicase</keyword>
<dbReference type="KEGG" id="cki:Calkr_2130"/>
<keyword evidence="3" id="KW-1185">Reference proteome</keyword>
<dbReference type="RefSeq" id="WP_013433316.1">
    <property type="nucleotide sequence ID" value="NC_014721.1"/>
</dbReference>
<keyword evidence="2" id="KW-0547">Nucleotide-binding</keyword>
<dbReference type="Proteomes" id="UP000009256">
    <property type="component" value="Chromosome"/>
</dbReference>
<dbReference type="NCBIfam" id="NF038326">
    <property type="entry name" value="DISARM_DrmAL"/>
    <property type="match status" value="1"/>
</dbReference>
<name>E4S5T5_CALA7</name>
<dbReference type="SUPFAM" id="SSF52540">
    <property type="entry name" value="P-loop containing nucleoside triphosphate hydrolases"/>
    <property type="match status" value="1"/>
</dbReference>
<protein>
    <submittedName>
        <fullName evidence="2">Helicase domain protein</fullName>
    </submittedName>
</protein>
<feature type="domain" description="Helicase C-terminal" evidence="1">
    <location>
        <begin position="1039"/>
        <end position="1141"/>
    </location>
</feature>
<evidence type="ECO:0000313" key="3">
    <source>
        <dbReference type="Proteomes" id="UP000009256"/>
    </source>
</evidence>
<dbReference type="CDD" id="cd18785">
    <property type="entry name" value="SF2_C"/>
    <property type="match status" value="1"/>
</dbReference>
<dbReference type="Gene3D" id="3.40.50.300">
    <property type="entry name" value="P-loop containing nucleotide triphosphate hydrolases"/>
    <property type="match status" value="1"/>
</dbReference>
<accession>E4S5T5</accession>
<dbReference type="InterPro" id="IPR027417">
    <property type="entry name" value="P-loop_NTPase"/>
</dbReference>
<gene>
    <name evidence="2" type="ordered locus">Calkr_2130</name>
</gene>
<dbReference type="SMART" id="SM00490">
    <property type="entry name" value="HELICc"/>
    <property type="match status" value="1"/>
</dbReference>
<dbReference type="InterPro" id="IPR001650">
    <property type="entry name" value="Helicase_C-like"/>
</dbReference>